<dbReference type="GO" id="GO:0046491">
    <property type="term" value="P:L-methylmalonyl-CoA metabolic process"/>
    <property type="evidence" value="ECO:0007669"/>
    <property type="project" value="TreeGrafter"/>
</dbReference>
<sequence>MKHNTHGIDHIGLTVPDIEDATTFFIEAFSAEIVYDTYTKKETPRTSHETTTRLGIAENMAERAIRMIGLPNGPQIELFEFEGGTQRSAITPADFGWQHVAFYVDDIDQAVHDIERAGGKRNADPIELSGVEAGKGNLFCYCKTPWGSTIELISYPTPQPYLEKASRRKWPV</sequence>
<dbReference type="GO" id="GO:0046872">
    <property type="term" value="F:metal ion binding"/>
    <property type="evidence" value="ECO:0007669"/>
    <property type="project" value="UniProtKB-KW"/>
</dbReference>
<dbReference type="PANTHER" id="PTHR43048:SF6">
    <property type="entry name" value="BLR8189 PROTEIN"/>
    <property type="match status" value="1"/>
</dbReference>
<dbReference type="InterPro" id="IPR029068">
    <property type="entry name" value="Glyas_Bleomycin-R_OHBP_Dase"/>
</dbReference>
<dbReference type="EMBL" id="ASWO01000001">
    <property type="protein sequence ID" value="EOT87454.1"/>
    <property type="molecule type" value="Genomic_DNA"/>
</dbReference>
<organism evidence="3 4">
    <name type="scientific">Enterococcus sulfureus ATCC 49903</name>
    <dbReference type="NCBI Taxonomy" id="1140003"/>
    <lineage>
        <taxon>Bacteria</taxon>
        <taxon>Bacillati</taxon>
        <taxon>Bacillota</taxon>
        <taxon>Bacilli</taxon>
        <taxon>Lactobacillales</taxon>
        <taxon>Enterococcaceae</taxon>
        <taxon>Enterococcus</taxon>
    </lineage>
</organism>
<accession>S0KV77</accession>
<dbReference type="GO" id="GO:0004493">
    <property type="term" value="F:methylmalonyl-CoA epimerase activity"/>
    <property type="evidence" value="ECO:0007669"/>
    <property type="project" value="TreeGrafter"/>
</dbReference>
<evidence type="ECO:0000313" key="3">
    <source>
        <dbReference type="EMBL" id="EOT87454.1"/>
    </source>
</evidence>
<name>S0KV77_9ENTE</name>
<feature type="domain" description="VOC" evidence="2">
    <location>
        <begin position="7"/>
        <end position="155"/>
    </location>
</feature>
<evidence type="ECO:0000313" key="4">
    <source>
        <dbReference type="Proteomes" id="UP000015961"/>
    </source>
</evidence>
<dbReference type="eggNOG" id="COG0346">
    <property type="taxonomic scope" value="Bacteria"/>
</dbReference>
<dbReference type="RefSeq" id="WP_016185008.1">
    <property type="nucleotide sequence ID" value="NZ_ASWO01000001.1"/>
</dbReference>
<dbReference type="PATRIC" id="fig|1140003.3.peg.511"/>
<comment type="caution">
    <text evidence="3">The sequence shown here is derived from an EMBL/GenBank/DDBJ whole genome shotgun (WGS) entry which is preliminary data.</text>
</comment>
<keyword evidence="4" id="KW-1185">Reference proteome</keyword>
<proteinExistence type="predicted"/>
<gene>
    <name evidence="3" type="ORF">I573_00510</name>
</gene>
<dbReference type="AlphaFoldDB" id="S0KV77"/>
<dbReference type="OrthoDB" id="2613830at2"/>
<reference evidence="3 4" key="1">
    <citation type="submission" date="2013-03" db="EMBL/GenBank/DDBJ databases">
        <title>The Genome Sequence of Enterococcus sulfureus ATCC_49903 (PacBio/Illumina hybrid assembly).</title>
        <authorList>
            <consortium name="The Broad Institute Genomics Platform"/>
            <consortium name="The Broad Institute Genome Sequencing Center for Infectious Disease"/>
            <person name="Earl A."/>
            <person name="Russ C."/>
            <person name="Gilmore M."/>
            <person name="Surin D."/>
            <person name="Walker B."/>
            <person name="Young S."/>
            <person name="Zeng Q."/>
            <person name="Gargeya S."/>
            <person name="Fitzgerald M."/>
            <person name="Haas B."/>
            <person name="Abouelleil A."/>
            <person name="Allen A.W."/>
            <person name="Alvarado L."/>
            <person name="Arachchi H.M."/>
            <person name="Berlin A.M."/>
            <person name="Chapman S.B."/>
            <person name="Gainer-Dewar J."/>
            <person name="Goldberg J."/>
            <person name="Griggs A."/>
            <person name="Gujja S."/>
            <person name="Hansen M."/>
            <person name="Howarth C."/>
            <person name="Imamovic A."/>
            <person name="Ireland A."/>
            <person name="Larimer J."/>
            <person name="McCowan C."/>
            <person name="Murphy C."/>
            <person name="Pearson M."/>
            <person name="Poon T.W."/>
            <person name="Priest M."/>
            <person name="Roberts A."/>
            <person name="Saif S."/>
            <person name="Shea T."/>
            <person name="Sisk P."/>
            <person name="Sykes S."/>
            <person name="Wortman J."/>
            <person name="Nusbaum C."/>
            <person name="Birren B."/>
        </authorList>
    </citation>
    <scope>NUCLEOTIDE SEQUENCE [LARGE SCALE GENOMIC DNA]</scope>
    <source>
        <strain evidence="3 4">ATCC 49903</strain>
    </source>
</reference>
<dbReference type="SUPFAM" id="SSF54593">
    <property type="entry name" value="Glyoxalase/Bleomycin resistance protein/Dihydroxybiphenyl dioxygenase"/>
    <property type="match status" value="1"/>
</dbReference>
<evidence type="ECO:0000259" key="2">
    <source>
        <dbReference type="PROSITE" id="PS51819"/>
    </source>
</evidence>
<dbReference type="PROSITE" id="PS51819">
    <property type="entry name" value="VOC"/>
    <property type="match status" value="1"/>
</dbReference>
<dbReference type="Proteomes" id="UP000015961">
    <property type="component" value="Unassembled WGS sequence"/>
</dbReference>
<dbReference type="Pfam" id="PF00903">
    <property type="entry name" value="Glyoxalase"/>
    <property type="match status" value="1"/>
</dbReference>
<keyword evidence="1" id="KW-0479">Metal-binding</keyword>
<dbReference type="InterPro" id="IPR051785">
    <property type="entry name" value="MMCE/EMCE_epimerase"/>
</dbReference>
<dbReference type="InterPro" id="IPR037523">
    <property type="entry name" value="VOC_core"/>
</dbReference>
<dbReference type="STRING" id="1140003.OMY_00517"/>
<dbReference type="Gene3D" id="3.10.180.10">
    <property type="entry name" value="2,3-Dihydroxybiphenyl 1,2-Dioxygenase, domain 1"/>
    <property type="match status" value="1"/>
</dbReference>
<dbReference type="PANTHER" id="PTHR43048">
    <property type="entry name" value="METHYLMALONYL-COA EPIMERASE"/>
    <property type="match status" value="1"/>
</dbReference>
<dbReference type="InterPro" id="IPR004360">
    <property type="entry name" value="Glyas_Fos-R_dOase_dom"/>
</dbReference>
<evidence type="ECO:0000256" key="1">
    <source>
        <dbReference type="ARBA" id="ARBA00022723"/>
    </source>
</evidence>
<protein>
    <recommendedName>
        <fullName evidence="2">VOC domain-containing protein</fullName>
    </recommendedName>
</protein>